<evidence type="ECO:0000256" key="2">
    <source>
        <dbReference type="SAM" id="Phobius"/>
    </source>
</evidence>
<dbReference type="Proteomes" id="UP000075714">
    <property type="component" value="Unassembled WGS sequence"/>
</dbReference>
<keyword evidence="2" id="KW-1133">Transmembrane helix</keyword>
<evidence type="ECO:0000313" key="4">
    <source>
        <dbReference type="Proteomes" id="UP000075714"/>
    </source>
</evidence>
<feature type="compositionally biased region" description="Low complexity" evidence="1">
    <location>
        <begin position="105"/>
        <end position="116"/>
    </location>
</feature>
<comment type="caution">
    <text evidence="3">The sequence shown here is derived from an EMBL/GenBank/DDBJ whole genome shotgun (WGS) entry which is preliminary data.</text>
</comment>
<dbReference type="AlphaFoldDB" id="A0A150FUH8"/>
<feature type="compositionally biased region" description="Basic residues" evidence="1">
    <location>
        <begin position="148"/>
        <end position="162"/>
    </location>
</feature>
<gene>
    <name evidence="3" type="ORF">GPECTOR_606g684</name>
</gene>
<sequence length="195" mass="19043">MDVSGWLHGLRGDDSGISLPVSGSGGLTVSWCFVGGDSQDGVDDGGNGSEVAGAAPGGRSVNGSADEGADTPDASGSVAEAAGRHPGLPRSRSASPPTAAGVELSPAPTTSSPSAVGVEGPVAAAAAERQQQLAVAAEAAAVKEPGGPRRRGSGGGPRRRGVRSGGSMALAALAAGHAALHVFYIATWNRSRTRE</sequence>
<evidence type="ECO:0000256" key="1">
    <source>
        <dbReference type="SAM" id="MobiDB-lite"/>
    </source>
</evidence>
<name>A0A150FUH8_GONPE</name>
<keyword evidence="4" id="KW-1185">Reference proteome</keyword>
<proteinExistence type="predicted"/>
<feature type="region of interest" description="Disordered" evidence="1">
    <location>
        <begin position="40"/>
        <end position="116"/>
    </location>
</feature>
<feature type="region of interest" description="Disordered" evidence="1">
    <location>
        <begin position="137"/>
        <end position="164"/>
    </location>
</feature>
<dbReference type="EMBL" id="LSYV01000603">
    <property type="protein sequence ID" value="KXZ41252.1"/>
    <property type="molecule type" value="Genomic_DNA"/>
</dbReference>
<organism evidence="3 4">
    <name type="scientific">Gonium pectorale</name>
    <name type="common">Green alga</name>
    <dbReference type="NCBI Taxonomy" id="33097"/>
    <lineage>
        <taxon>Eukaryota</taxon>
        <taxon>Viridiplantae</taxon>
        <taxon>Chlorophyta</taxon>
        <taxon>core chlorophytes</taxon>
        <taxon>Chlorophyceae</taxon>
        <taxon>CS clade</taxon>
        <taxon>Chlamydomonadales</taxon>
        <taxon>Volvocaceae</taxon>
        <taxon>Gonium</taxon>
    </lineage>
</organism>
<reference evidence="4" key="1">
    <citation type="journal article" date="2016" name="Nat. Commun.">
        <title>The Gonium pectorale genome demonstrates co-option of cell cycle regulation during the evolution of multicellularity.</title>
        <authorList>
            <person name="Hanschen E.R."/>
            <person name="Marriage T.N."/>
            <person name="Ferris P.J."/>
            <person name="Hamaji T."/>
            <person name="Toyoda A."/>
            <person name="Fujiyama A."/>
            <person name="Neme R."/>
            <person name="Noguchi H."/>
            <person name="Minakuchi Y."/>
            <person name="Suzuki M."/>
            <person name="Kawai-Toyooka H."/>
            <person name="Smith D.R."/>
            <person name="Sparks H."/>
            <person name="Anderson J."/>
            <person name="Bakaric R."/>
            <person name="Luria V."/>
            <person name="Karger A."/>
            <person name="Kirschner M.W."/>
            <person name="Durand P.M."/>
            <person name="Michod R.E."/>
            <person name="Nozaki H."/>
            <person name="Olson B.J."/>
        </authorList>
    </citation>
    <scope>NUCLEOTIDE SEQUENCE [LARGE SCALE GENOMIC DNA]</scope>
    <source>
        <strain evidence="4">NIES-2863</strain>
    </source>
</reference>
<accession>A0A150FUH8</accession>
<keyword evidence="2" id="KW-0472">Membrane</keyword>
<evidence type="ECO:0000313" key="3">
    <source>
        <dbReference type="EMBL" id="KXZ41252.1"/>
    </source>
</evidence>
<keyword evidence="2" id="KW-0812">Transmembrane</keyword>
<protein>
    <submittedName>
        <fullName evidence="3">Uncharacterized protein</fullName>
    </submittedName>
</protein>
<feature type="transmembrane region" description="Helical" evidence="2">
    <location>
        <begin position="168"/>
        <end position="186"/>
    </location>
</feature>